<protein>
    <submittedName>
        <fullName evidence="2">Uncharacterized protein</fullName>
    </submittedName>
</protein>
<name>A0AAE0K3Q4_9PEZI</name>
<keyword evidence="3" id="KW-1185">Reference proteome</keyword>
<reference evidence="2" key="2">
    <citation type="submission" date="2023-06" db="EMBL/GenBank/DDBJ databases">
        <authorList>
            <consortium name="Lawrence Berkeley National Laboratory"/>
            <person name="Haridas S."/>
            <person name="Hensen N."/>
            <person name="Bonometti L."/>
            <person name="Westerberg I."/>
            <person name="Brannstrom I.O."/>
            <person name="Guillou S."/>
            <person name="Cros-Aarteil S."/>
            <person name="Calhoun S."/>
            <person name="Kuo A."/>
            <person name="Mondo S."/>
            <person name="Pangilinan J."/>
            <person name="Riley R."/>
            <person name="Labutti K."/>
            <person name="Andreopoulos B."/>
            <person name="Lipzen A."/>
            <person name="Chen C."/>
            <person name="Yanf M."/>
            <person name="Daum C."/>
            <person name="Ng V."/>
            <person name="Clum A."/>
            <person name="Steindorff A."/>
            <person name="Ohm R."/>
            <person name="Martin F."/>
            <person name="Silar P."/>
            <person name="Natvig D."/>
            <person name="Lalanne C."/>
            <person name="Gautier V."/>
            <person name="Ament-Velasquez S.L."/>
            <person name="Kruys A."/>
            <person name="Hutchinson M.I."/>
            <person name="Powell A.J."/>
            <person name="Barry K."/>
            <person name="Miller A.N."/>
            <person name="Grigoriev I.V."/>
            <person name="Debuchy R."/>
            <person name="Gladieux P."/>
            <person name="Thoren M.H."/>
            <person name="Johannesson H."/>
        </authorList>
    </citation>
    <scope>NUCLEOTIDE SEQUENCE</scope>
    <source>
        <strain evidence="2">CBS 958.72</strain>
    </source>
</reference>
<comment type="caution">
    <text evidence="2">The sequence shown here is derived from an EMBL/GenBank/DDBJ whole genome shotgun (WGS) entry which is preliminary data.</text>
</comment>
<dbReference type="AlphaFoldDB" id="A0AAE0K3Q4"/>
<reference evidence="2" key="1">
    <citation type="journal article" date="2023" name="Mol. Phylogenet. Evol.">
        <title>Genome-scale phylogeny and comparative genomics of the fungal order Sordariales.</title>
        <authorList>
            <person name="Hensen N."/>
            <person name="Bonometti L."/>
            <person name="Westerberg I."/>
            <person name="Brannstrom I.O."/>
            <person name="Guillou S."/>
            <person name="Cros-Aarteil S."/>
            <person name="Calhoun S."/>
            <person name="Haridas S."/>
            <person name="Kuo A."/>
            <person name="Mondo S."/>
            <person name="Pangilinan J."/>
            <person name="Riley R."/>
            <person name="LaButti K."/>
            <person name="Andreopoulos B."/>
            <person name="Lipzen A."/>
            <person name="Chen C."/>
            <person name="Yan M."/>
            <person name="Daum C."/>
            <person name="Ng V."/>
            <person name="Clum A."/>
            <person name="Steindorff A."/>
            <person name="Ohm R.A."/>
            <person name="Martin F."/>
            <person name="Silar P."/>
            <person name="Natvig D.O."/>
            <person name="Lalanne C."/>
            <person name="Gautier V."/>
            <person name="Ament-Velasquez S.L."/>
            <person name="Kruys A."/>
            <person name="Hutchinson M.I."/>
            <person name="Powell A.J."/>
            <person name="Barry K."/>
            <person name="Miller A.N."/>
            <person name="Grigoriev I.V."/>
            <person name="Debuchy R."/>
            <person name="Gladieux P."/>
            <person name="Hiltunen Thoren M."/>
            <person name="Johannesson H."/>
        </authorList>
    </citation>
    <scope>NUCLEOTIDE SEQUENCE</scope>
    <source>
        <strain evidence="2">CBS 958.72</strain>
    </source>
</reference>
<dbReference type="Proteomes" id="UP001287356">
    <property type="component" value="Unassembled WGS sequence"/>
</dbReference>
<proteinExistence type="predicted"/>
<accession>A0AAE0K3Q4</accession>
<keyword evidence="1" id="KW-0812">Transmembrane</keyword>
<gene>
    <name evidence="2" type="ORF">B0T24DRAFT_346033</name>
</gene>
<sequence>MNSPTYTPSGRLANVFPSFFLICKTSHFAFLRRGLDLVRKRKMPRRCVCSWRAPVPRTSNDVQHSRITIGSLSKRPDLGRPNWHPKLTHCGCVRYQCRTPQPQPIWRPTARRVATNRSLGARMPRTGARTIWHFLPMRANAFHSSAYCLCTCLPVLLNLIRSLAWVSIRDPSATTGINSGKFPQFSIQRLPWGILAPLSSSSKQQQL</sequence>
<keyword evidence="1" id="KW-1133">Transmembrane helix</keyword>
<evidence type="ECO:0000313" key="2">
    <source>
        <dbReference type="EMBL" id="KAK3368960.1"/>
    </source>
</evidence>
<dbReference type="EMBL" id="JAULSN010000006">
    <property type="protein sequence ID" value="KAK3368960.1"/>
    <property type="molecule type" value="Genomic_DNA"/>
</dbReference>
<keyword evidence="1" id="KW-0472">Membrane</keyword>
<evidence type="ECO:0000313" key="3">
    <source>
        <dbReference type="Proteomes" id="UP001287356"/>
    </source>
</evidence>
<organism evidence="2 3">
    <name type="scientific">Lasiosphaeria ovina</name>
    <dbReference type="NCBI Taxonomy" id="92902"/>
    <lineage>
        <taxon>Eukaryota</taxon>
        <taxon>Fungi</taxon>
        <taxon>Dikarya</taxon>
        <taxon>Ascomycota</taxon>
        <taxon>Pezizomycotina</taxon>
        <taxon>Sordariomycetes</taxon>
        <taxon>Sordariomycetidae</taxon>
        <taxon>Sordariales</taxon>
        <taxon>Lasiosphaeriaceae</taxon>
        <taxon>Lasiosphaeria</taxon>
    </lineage>
</organism>
<feature type="transmembrane region" description="Helical" evidence="1">
    <location>
        <begin position="12"/>
        <end position="31"/>
    </location>
</feature>
<evidence type="ECO:0000256" key="1">
    <source>
        <dbReference type="SAM" id="Phobius"/>
    </source>
</evidence>